<gene>
    <name evidence="2" type="ORF">OV079_03410</name>
</gene>
<evidence type="ECO:0000313" key="3">
    <source>
        <dbReference type="Proteomes" id="UP001150924"/>
    </source>
</evidence>
<feature type="transmembrane region" description="Helical" evidence="1">
    <location>
        <begin position="51"/>
        <end position="70"/>
    </location>
</feature>
<comment type="caution">
    <text evidence="2">The sequence shown here is derived from an EMBL/GenBank/DDBJ whole genome shotgun (WGS) entry which is preliminary data.</text>
</comment>
<evidence type="ECO:0000256" key="1">
    <source>
        <dbReference type="SAM" id="Phobius"/>
    </source>
</evidence>
<keyword evidence="1" id="KW-1133">Transmembrane helix</keyword>
<keyword evidence="1" id="KW-0812">Transmembrane</keyword>
<evidence type="ECO:0000313" key="2">
    <source>
        <dbReference type="EMBL" id="MCY1004632.1"/>
    </source>
</evidence>
<name>A0A9X3IU16_9BACT</name>
<proteinExistence type="predicted"/>
<sequence>MKSASLPRPARRLQAARILGATVLSAIGVRIVVDAHEGSFLGAPDRLLTLGGVYCVLAGLAALLAVVAILRGHRWALPAERWSCRSTSAWASR</sequence>
<dbReference type="EMBL" id="JAPNKE010000002">
    <property type="protein sequence ID" value="MCY1004632.1"/>
    <property type="molecule type" value="Genomic_DNA"/>
</dbReference>
<dbReference type="Proteomes" id="UP001150924">
    <property type="component" value="Unassembled WGS sequence"/>
</dbReference>
<organism evidence="2 3">
    <name type="scientific">Nannocystis pusilla</name>
    <dbReference type="NCBI Taxonomy" id="889268"/>
    <lineage>
        <taxon>Bacteria</taxon>
        <taxon>Pseudomonadati</taxon>
        <taxon>Myxococcota</taxon>
        <taxon>Polyangia</taxon>
        <taxon>Nannocystales</taxon>
        <taxon>Nannocystaceae</taxon>
        <taxon>Nannocystis</taxon>
    </lineage>
</organism>
<dbReference type="RefSeq" id="WP_267766196.1">
    <property type="nucleotide sequence ID" value="NZ_JAPNKE010000002.1"/>
</dbReference>
<reference evidence="2" key="1">
    <citation type="submission" date="2022-11" db="EMBL/GenBank/DDBJ databases">
        <title>Minimal conservation of predation-associated metabolite biosynthetic gene clusters underscores biosynthetic potential of Myxococcota including descriptions for ten novel species: Archangium lansinium sp. nov., Myxococcus landrumus sp. nov., Nannocystis bai.</title>
        <authorList>
            <person name="Ahearne A."/>
            <person name="Stevens C."/>
            <person name="Phillips K."/>
        </authorList>
    </citation>
    <scope>NUCLEOTIDE SEQUENCE</scope>
    <source>
        <strain evidence="2">Na p29</strain>
    </source>
</reference>
<protein>
    <submittedName>
        <fullName evidence="2">Uncharacterized protein</fullName>
    </submittedName>
</protein>
<dbReference type="AlphaFoldDB" id="A0A9X3IU16"/>
<keyword evidence="1" id="KW-0472">Membrane</keyword>
<keyword evidence="3" id="KW-1185">Reference proteome</keyword>
<accession>A0A9X3IU16</accession>